<evidence type="ECO:0000256" key="2">
    <source>
        <dbReference type="ARBA" id="ARBA00006178"/>
    </source>
</evidence>
<dbReference type="GO" id="GO:0005669">
    <property type="term" value="C:transcription factor TFIID complex"/>
    <property type="evidence" value="ECO:0007669"/>
    <property type="project" value="InterPro"/>
</dbReference>
<proteinExistence type="inferred from homology"/>
<evidence type="ECO:0000259" key="10">
    <source>
        <dbReference type="Pfam" id="PF05236"/>
    </source>
</evidence>
<dbReference type="AlphaFoldDB" id="A0AAD3YAB0"/>
<organism evidence="11 12">
    <name type="scientific">Cutaneotrichosporon spelunceum</name>
    <dbReference type="NCBI Taxonomy" id="1672016"/>
    <lineage>
        <taxon>Eukaryota</taxon>
        <taxon>Fungi</taxon>
        <taxon>Dikarya</taxon>
        <taxon>Basidiomycota</taxon>
        <taxon>Agaricomycotina</taxon>
        <taxon>Tremellomycetes</taxon>
        <taxon>Trichosporonales</taxon>
        <taxon>Trichosporonaceae</taxon>
        <taxon>Cutaneotrichosporon</taxon>
    </lineage>
</organism>
<dbReference type="GO" id="GO:0006352">
    <property type="term" value="P:DNA-templated transcription initiation"/>
    <property type="evidence" value="ECO:0007669"/>
    <property type="project" value="InterPro"/>
</dbReference>
<evidence type="ECO:0000256" key="3">
    <source>
        <dbReference type="ARBA" id="ARBA00017306"/>
    </source>
</evidence>
<reference evidence="11" key="2">
    <citation type="submission" date="2023-06" db="EMBL/GenBank/DDBJ databases">
        <authorList>
            <person name="Kobayashi Y."/>
            <person name="Kayamori A."/>
            <person name="Aoki K."/>
            <person name="Shiwa Y."/>
            <person name="Fujita N."/>
            <person name="Sugita T."/>
            <person name="Iwasaki W."/>
            <person name="Tanaka N."/>
            <person name="Takashima M."/>
        </authorList>
    </citation>
    <scope>NUCLEOTIDE SEQUENCE</scope>
    <source>
        <strain evidence="11">HIS016</strain>
    </source>
</reference>
<dbReference type="Pfam" id="PF05236">
    <property type="entry name" value="TAF4"/>
    <property type="match status" value="1"/>
</dbReference>
<dbReference type="InterPro" id="IPR007900">
    <property type="entry name" value="TAF4_C"/>
</dbReference>
<protein>
    <recommendedName>
        <fullName evidence="3">Transcription initiation factor TFIID subunit 4</fullName>
    </recommendedName>
    <alternativeName>
        <fullName evidence="8">TBP-associated factor 4</fullName>
    </alternativeName>
</protein>
<feature type="domain" description="Transcription initiation factor TFIID component TAF4 C-terminal" evidence="10">
    <location>
        <begin position="136"/>
        <end position="284"/>
    </location>
</feature>
<feature type="compositionally biased region" description="Basic and acidic residues" evidence="9">
    <location>
        <begin position="403"/>
        <end position="413"/>
    </location>
</feature>
<keyword evidence="6" id="KW-0539">Nucleus</keyword>
<name>A0AAD3YAB0_9TREE</name>
<feature type="region of interest" description="Disordered" evidence="9">
    <location>
        <begin position="25"/>
        <end position="71"/>
    </location>
</feature>
<evidence type="ECO:0000313" key="12">
    <source>
        <dbReference type="Proteomes" id="UP001222932"/>
    </source>
</evidence>
<sequence length="492" mass="52151">MSVPWSGTVTESVLPLAPAPVVQTDALSLPSPQPPSISPAAVQPETKPMSNGLIGSGAQAAAAPPRPAVPAPVVNLNGKRELSSGPQGQPPQKTIKASHVVAGNAPAQAPPPHGPAGIPIPRPPPPTMLPMGRGQGIDLRAEEEAARRAARSAVGGARFAGSGSRAKHTDLLGEQVLRARLNRLAHEHGMVFDDEAMRLLAMGAETRMRSLIESATRAQQHRVHSTHQRRPPMRTNGNKGLKPLWSQRITSDTGAVMAALASANKEENKAHRVARTERNARETELARAMAAAKEREARESGSAPDTGAASPAGGAPPEEAATGPARPRPSEPVFQASPTFGGTPPPRKSKGKKAGGRDMSAEVQAKMANQTATVNAGRKRYAWEMGGGFRPQVSSLLSGKRKKAEEEEKKEKEEEVEAPPPPKKKRTVSAPHRRLLDVDVRGDKRARDDTALTVVDVMFALEREGSGRGMGTSEEIVRRQYAKAGGPYGPWQ</sequence>
<feature type="compositionally biased region" description="Low complexity" evidence="9">
    <location>
        <begin position="301"/>
        <end position="325"/>
    </location>
</feature>
<feature type="compositionally biased region" description="Basic residues" evidence="9">
    <location>
        <begin position="422"/>
        <end position="433"/>
    </location>
</feature>
<evidence type="ECO:0000256" key="8">
    <source>
        <dbReference type="ARBA" id="ARBA00031747"/>
    </source>
</evidence>
<dbReference type="CDD" id="cd08045">
    <property type="entry name" value="HFD_TAF4"/>
    <property type="match status" value="1"/>
</dbReference>
<evidence type="ECO:0000256" key="5">
    <source>
        <dbReference type="ARBA" id="ARBA00023163"/>
    </source>
</evidence>
<reference evidence="11" key="1">
    <citation type="journal article" date="2023" name="BMC Genomics">
        <title>Chromosome-level genome assemblies of Cutaneotrichosporon spp. (Trichosporonales, Basidiomycota) reveal imbalanced evolution between nucleotide sequences and chromosome synteny.</title>
        <authorList>
            <person name="Kobayashi Y."/>
            <person name="Kayamori A."/>
            <person name="Aoki K."/>
            <person name="Shiwa Y."/>
            <person name="Matsutani M."/>
            <person name="Fujita N."/>
            <person name="Sugita T."/>
            <person name="Iwasaki W."/>
            <person name="Tanaka N."/>
            <person name="Takashima M."/>
        </authorList>
    </citation>
    <scope>NUCLEOTIDE SEQUENCE</scope>
    <source>
        <strain evidence="11">HIS016</strain>
    </source>
</reference>
<feature type="region of interest" description="Disordered" evidence="9">
    <location>
        <begin position="216"/>
        <end position="244"/>
    </location>
</feature>
<keyword evidence="4" id="KW-0805">Transcription regulation</keyword>
<comment type="subcellular location">
    <subcellularLocation>
        <location evidence="1">Nucleus</location>
    </subcellularLocation>
</comment>
<dbReference type="EMBL" id="BTCM01000001">
    <property type="protein sequence ID" value="GMK54534.1"/>
    <property type="molecule type" value="Genomic_DNA"/>
</dbReference>
<evidence type="ECO:0000313" key="11">
    <source>
        <dbReference type="EMBL" id="GMK54534.1"/>
    </source>
</evidence>
<evidence type="ECO:0000256" key="6">
    <source>
        <dbReference type="ARBA" id="ARBA00023242"/>
    </source>
</evidence>
<feature type="compositionally biased region" description="Basic and acidic residues" evidence="9">
    <location>
        <begin position="264"/>
        <end position="285"/>
    </location>
</feature>
<evidence type="ECO:0000256" key="9">
    <source>
        <dbReference type="SAM" id="MobiDB-lite"/>
    </source>
</evidence>
<comment type="function">
    <text evidence="7">Functions as a component of the DNA-binding general transcription factor complex TFIID. Binding of TFIID to a promoter (with or without TATA element) is the initial step in pre-initiation complex (PIC) formation. TFIID plays a key role in the regulation of gene expression by RNA polymerase II through different activities such as transcription activator interaction, core promoter recognition and selectivity, TFIIA and TFIIB interaction, chromatin modification (histone acetylation by TAF1), facilitation of DNA opening and initiation of transcription.</text>
</comment>
<comment type="caution">
    <text evidence="11">The sequence shown here is derived from an EMBL/GenBank/DDBJ whole genome shotgun (WGS) entry which is preliminary data.</text>
</comment>
<comment type="similarity">
    <text evidence="2">Belongs to the TAF4 family.</text>
</comment>
<feature type="region of interest" description="Disordered" evidence="9">
    <location>
        <begin position="263"/>
        <end position="441"/>
    </location>
</feature>
<evidence type="ECO:0000256" key="4">
    <source>
        <dbReference type="ARBA" id="ARBA00023015"/>
    </source>
</evidence>
<evidence type="ECO:0000256" key="7">
    <source>
        <dbReference type="ARBA" id="ARBA00025346"/>
    </source>
</evidence>
<keyword evidence="5" id="KW-0804">Transcription</keyword>
<accession>A0AAD3YAB0</accession>
<gene>
    <name evidence="11" type="ORF">CspeluHIS016_0111200</name>
</gene>
<evidence type="ECO:0000256" key="1">
    <source>
        <dbReference type="ARBA" id="ARBA00004123"/>
    </source>
</evidence>
<keyword evidence="12" id="KW-1185">Reference proteome</keyword>
<dbReference type="Proteomes" id="UP001222932">
    <property type="component" value="Unassembled WGS sequence"/>
</dbReference>
<feature type="compositionally biased region" description="Basic residues" evidence="9">
    <location>
        <begin position="219"/>
        <end position="232"/>
    </location>
</feature>